<keyword evidence="3" id="KW-1185">Reference proteome</keyword>
<organism evidence="2 3">
    <name type="scientific">Deinococcus antarcticus</name>
    <dbReference type="NCBI Taxonomy" id="1298767"/>
    <lineage>
        <taxon>Bacteria</taxon>
        <taxon>Thermotogati</taxon>
        <taxon>Deinococcota</taxon>
        <taxon>Deinococci</taxon>
        <taxon>Deinococcales</taxon>
        <taxon>Deinococcaceae</taxon>
        <taxon>Deinococcus</taxon>
    </lineage>
</organism>
<dbReference type="Proteomes" id="UP001595748">
    <property type="component" value="Unassembled WGS sequence"/>
</dbReference>
<evidence type="ECO:0000259" key="1">
    <source>
        <dbReference type="Pfam" id="PF00293"/>
    </source>
</evidence>
<name>A0ABV8A8I4_9DEIO</name>
<dbReference type="EMBL" id="JBHRZF010000157">
    <property type="protein sequence ID" value="MFC3861784.1"/>
    <property type="molecule type" value="Genomic_DNA"/>
</dbReference>
<proteinExistence type="predicted"/>
<dbReference type="SUPFAM" id="SSF55811">
    <property type="entry name" value="Nudix"/>
    <property type="match status" value="1"/>
</dbReference>
<dbReference type="RefSeq" id="WP_380079026.1">
    <property type="nucleotide sequence ID" value="NZ_JBHRZF010000157.1"/>
</dbReference>
<evidence type="ECO:0000313" key="2">
    <source>
        <dbReference type="EMBL" id="MFC3861784.1"/>
    </source>
</evidence>
<accession>A0ABV8A8I4</accession>
<dbReference type="InterPro" id="IPR015797">
    <property type="entry name" value="NUDIX_hydrolase-like_dom_sf"/>
</dbReference>
<evidence type="ECO:0000313" key="3">
    <source>
        <dbReference type="Proteomes" id="UP001595748"/>
    </source>
</evidence>
<dbReference type="Gene3D" id="3.90.79.10">
    <property type="entry name" value="Nucleoside Triphosphate Pyrophosphohydrolase"/>
    <property type="match status" value="1"/>
</dbReference>
<gene>
    <name evidence="2" type="ORF">ACFOPQ_13535</name>
</gene>
<sequence length="120" mass="12475">MRESGWALPGGEILPGDAAEHALLRELRASTGLEAHAPFLLTLISGPQTYQKLGSGEENYDFNAVYVVRDWSGWVGRGTGQAAGAVPLAGTPAGRHLRQGSTPCMNCAVAGESANVCPSP</sequence>
<dbReference type="InterPro" id="IPR000086">
    <property type="entry name" value="NUDIX_hydrolase_dom"/>
</dbReference>
<dbReference type="Pfam" id="PF00293">
    <property type="entry name" value="NUDIX"/>
    <property type="match status" value="1"/>
</dbReference>
<protein>
    <submittedName>
        <fullName evidence="2">NUDIX domain-containing protein</fullName>
    </submittedName>
</protein>
<comment type="caution">
    <text evidence="2">The sequence shown here is derived from an EMBL/GenBank/DDBJ whole genome shotgun (WGS) entry which is preliminary data.</text>
</comment>
<feature type="domain" description="Nudix hydrolase" evidence="1">
    <location>
        <begin position="4"/>
        <end position="61"/>
    </location>
</feature>
<reference evidence="3" key="1">
    <citation type="journal article" date="2019" name="Int. J. Syst. Evol. Microbiol.">
        <title>The Global Catalogue of Microorganisms (GCM) 10K type strain sequencing project: providing services to taxonomists for standard genome sequencing and annotation.</title>
        <authorList>
            <consortium name="The Broad Institute Genomics Platform"/>
            <consortium name="The Broad Institute Genome Sequencing Center for Infectious Disease"/>
            <person name="Wu L."/>
            <person name="Ma J."/>
        </authorList>
    </citation>
    <scope>NUCLEOTIDE SEQUENCE [LARGE SCALE GENOMIC DNA]</scope>
    <source>
        <strain evidence="3">CCTCC AB 2013263</strain>
    </source>
</reference>